<organism evidence="4 5">
    <name type="scientific">Anaerotruncus colihominis</name>
    <dbReference type="NCBI Taxonomy" id="169435"/>
    <lineage>
        <taxon>Bacteria</taxon>
        <taxon>Bacillati</taxon>
        <taxon>Bacillota</taxon>
        <taxon>Clostridia</taxon>
        <taxon>Eubacteriales</taxon>
        <taxon>Oscillospiraceae</taxon>
        <taxon>Anaerotruncus</taxon>
    </lineage>
</organism>
<comment type="caution">
    <text evidence="4">The sequence shown here is derived from an EMBL/GenBank/DDBJ whole genome shotgun (WGS) entry which is preliminary data.</text>
</comment>
<sequence length="344" mass="39188">MGILMDFEHKEPQILQDRIGEYLLPHADQFIFDELSDSYLEKAGIADILTGVPVPIRKTAMTGLSTLVIAKNMAFIIGCDINFKYRDHYVAYITRTFTKEFVKPLINEGVESAAKNDFDYACICFRSALLIDPESADALYCYGRACKDSYEIGEGEEYVGRYKAESLEAFEKLTLMKPDFDMGFYFLGYGYLNMGLYVKAKLTFDTFMELSDNKEQKEEVSGWLEKLAEPVKIEEGYNHVLAGRFAEGITILAGYKEDERFNTWWPLWYYLGVAYEAEEQLEDAESCYLRVLQLSPSNVEAMESLAAYYTASGEIEKAEKYTKKIAVVKHNAQLDKAEKSSSLS</sequence>
<dbReference type="AlphaFoldDB" id="A0A845QGM3"/>
<gene>
    <name evidence="4" type="ORF">D0435_00745</name>
</gene>
<evidence type="ECO:0000256" key="1">
    <source>
        <dbReference type="ARBA" id="ARBA00022737"/>
    </source>
</evidence>
<evidence type="ECO:0000256" key="3">
    <source>
        <dbReference type="PROSITE-ProRule" id="PRU00339"/>
    </source>
</evidence>
<accession>A0A845QGM3</accession>
<dbReference type="PROSITE" id="PS50005">
    <property type="entry name" value="TPR"/>
    <property type="match status" value="1"/>
</dbReference>
<keyword evidence="1" id="KW-0677">Repeat</keyword>
<dbReference type="InterPro" id="IPR019734">
    <property type="entry name" value="TPR_rpt"/>
</dbReference>
<evidence type="ECO:0000313" key="4">
    <source>
        <dbReference type="EMBL" id="NBH60201.1"/>
    </source>
</evidence>
<dbReference type="Gene3D" id="1.25.40.10">
    <property type="entry name" value="Tetratricopeptide repeat domain"/>
    <property type="match status" value="2"/>
</dbReference>
<dbReference type="Pfam" id="PF00515">
    <property type="entry name" value="TPR_1"/>
    <property type="match status" value="1"/>
</dbReference>
<reference evidence="4 5" key="1">
    <citation type="submission" date="2018-08" db="EMBL/GenBank/DDBJ databases">
        <title>Murine metabolic-syndrome-specific gut microbial biobank.</title>
        <authorList>
            <person name="Liu C."/>
        </authorList>
    </citation>
    <scope>NUCLEOTIDE SEQUENCE [LARGE SCALE GENOMIC DNA]</scope>
    <source>
        <strain evidence="4 5">28</strain>
    </source>
</reference>
<protein>
    <submittedName>
        <fullName evidence="4">Tetratricopeptide repeat protein</fullName>
    </submittedName>
</protein>
<dbReference type="SMART" id="SM00028">
    <property type="entry name" value="TPR"/>
    <property type="match status" value="4"/>
</dbReference>
<evidence type="ECO:0000313" key="5">
    <source>
        <dbReference type="Proteomes" id="UP000446866"/>
    </source>
</evidence>
<name>A0A845QGM3_9FIRM</name>
<dbReference type="SUPFAM" id="SSF48452">
    <property type="entry name" value="TPR-like"/>
    <property type="match status" value="1"/>
</dbReference>
<dbReference type="InterPro" id="IPR051685">
    <property type="entry name" value="Ycf3/AcsC/BcsC/TPR_MFPF"/>
</dbReference>
<keyword evidence="2 3" id="KW-0802">TPR repeat</keyword>
<proteinExistence type="predicted"/>
<dbReference type="InterPro" id="IPR011990">
    <property type="entry name" value="TPR-like_helical_dom_sf"/>
</dbReference>
<dbReference type="PANTHER" id="PTHR44943:SF8">
    <property type="entry name" value="TPR REPEAT-CONTAINING PROTEIN MJ0263"/>
    <property type="match status" value="1"/>
</dbReference>
<feature type="repeat" description="TPR" evidence="3">
    <location>
        <begin position="265"/>
        <end position="298"/>
    </location>
</feature>
<dbReference type="EMBL" id="QXWK01000001">
    <property type="protein sequence ID" value="NBH60201.1"/>
    <property type="molecule type" value="Genomic_DNA"/>
</dbReference>
<dbReference type="PANTHER" id="PTHR44943">
    <property type="entry name" value="CELLULOSE SYNTHASE OPERON PROTEIN C"/>
    <property type="match status" value="1"/>
</dbReference>
<evidence type="ECO:0000256" key="2">
    <source>
        <dbReference type="ARBA" id="ARBA00022803"/>
    </source>
</evidence>
<keyword evidence="5" id="KW-1185">Reference proteome</keyword>
<dbReference type="Proteomes" id="UP000446866">
    <property type="component" value="Unassembled WGS sequence"/>
</dbReference>